<dbReference type="AlphaFoldDB" id="A0A8X6MD63"/>
<gene>
    <name evidence="2" type="ORF">TNIN_232731</name>
</gene>
<dbReference type="EMBL" id="BMAV01025464">
    <property type="protein sequence ID" value="GFS41625.1"/>
    <property type="molecule type" value="Genomic_DNA"/>
</dbReference>
<dbReference type="Proteomes" id="UP000886998">
    <property type="component" value="Unassembled WGS sequence"/>
</dbReference>
<feature type="region of interest" description="Disordered" evidence="1">
    <location>
        <begin position="21"/>
        <end position="47"/>
    </location>
</feature>
<name>A0A8X6MD63_9ARAC</name>
<feature type="compositionally biased region" description="Basic and acidic residues" evidence="1">
    <location>
        <begin position="21"/>
        <end position="30"/>
    </location>
</feature>
<sequence>MKLCTGISSIEPIILTTKASRPSDLDKVQDVSHLPSRKRKGGPDGSGYLTDKLRHLSRVYGDHLYPRGSNERRKAPFSAGCGVAPPSGTKIHSSNHRQQEVSGVPVKQMFRYNYRIRGRQTFRLFFFCFVFFSNRAIDSVSRVVERVKSAIGEASDRCYTRQLSK</sequence>
<keyword evidence="3" id="KW-1185">Reference proteome</keyword>
<organism evidence="2 3">
    <name type="scientific">Trichonephila inaurata madagascariensis</name>
    <dbReference type="NCBI Taxonomy" id="2747483"/>
    <lineage>
        <taxon>Eukaryota</taxon>
        <taxon>Metazoa</taxon>
        <taxon>Ecdysozoa</taxon>
        <taxon>Arthropoda</taxon>
        <taxon>Chelicerata</taxon>
        <taxon>Arachnida</taxon>
        <taxon>Araneae</taxon>
        <taxon>Araneomorphae</taxon>
        <taxon>Entelegynae</taxon>
        <taxon>Araneoidea</taxon>
        <taxon>Nephilidae</taxon>
        <taxon>Trichonephila</taxon>
        <taxon>Trichonephila inaurata</taxon>
    </lineage>
</organism>
<accession>A0A8X6MD63</accession>
<reference evidence="2" key="1">
    <citation type="submission" date="2020-08" db="EMBL/GenBank/DDBJ databases">
        <title>Multicomponent nature underlies the extraordinary mechanical properties of spider dragline silk.</title>
        <authorList>
            <person name="Kono N."/>
            <person name="Nakamura H."/>
            <person name="Mori M."/>
            <person name="Yoshida Y."/>
            <person name="Ohtoshi R."/>
            <person name="Malay A.D."/>
            <person name="Moran D.A.P."/>
            <person name="Tomita M."/>
            <person name="Numata K."/>
            <person name="Arakawa K."/>
        </authorList>
    </citation>
    <scope>NUCLEOTIDE SEQUENCE</scope>
</reference>
<evidence type="ECO:0000313" key="3">
    <source>
        <dbReference type="Proteomes" id="UP000886998"/>
    </source>
</evidence>
<evidence type="ECO:0000256" key="1">
    <source>
        <dbReference type="SAM" id="MobiDB-lite"/>
    </source>
</evidence>
<comment type="caution">
    <text evidence="2">The sequence shown here is derived from an EMBL/GenBank/DDBJ whole genome shotgun (WGS) entry which is preliminary data.</text>
</comment>
<evidence type="ECO:0000313" key="2">
    <source>
        <dbReference type="EMBL" id="GFS41625.1"/>
    </source>
</evidence>
<proteinExistence type="predicted"/>
<protein>
    <submittedName>
        <fullName evidence="2">Uncharacterized protein</fullName>
    </submittedName>
</protein>